<dbReference type="InterPro" id="IPR016040">
    <property type="entry name" value="NAD(P)-bd_dom"/>
</dbReference>
<evidence type="ECO:0000313" key="3">
    <source>
        <dbReference type="Proteomes" id="UP000557688"/>
    </source>
</evidence>
<dbReference type="PANTHER" id="PTHR47129:SF1">
    <property type="entry name" value="NMRA-LIKE DOMAIN-CONTAINING PROTEIN"/>
    <property type="match status" value="1"/>
</dbReference>
<accession>A0A839UVQ8</accession>
<dbReference type="InterPro" id="IPR052718">
    <property type="entry name" value="NmrA-type_oxidoreductase"/>
</dbReference>
<comment type="caution">
    <text evidence="2">The sequence shown here is derived from an EMBL/GenBank/DDBJ whole genome shotgun (WGS) entry which is preliminary data.</text>
</comment>
<evidence type="ECO:0000259" key="1">
    <source>
        <dbReference type="Pfam" id="PF13460"/>
    </source>
</evidence>
<reference evidence="2 3" key="1">
    <citation type="submission" date="2020-08" db="EMBL/GenBank/DDBJ databases">
        <title>Genomic Encyclopedia of Type Strains, Phase III (KMG-III): the genomes of soil and plant-associated and newly described type strains.</title>
        <authorList>
            <person name="Whitman W."/>
        </authorList>
    </citation>
    <scope>NUCLEOTIDE SEQUENCE [LARGE SCALE GENOMIC DNA]</scope>
    <source>
        <strain evidence="2 3">CECT 8088</strain>
    </source>
</reference>
<dbReference type="CDD" id="cd05269">
    <property type="entry name" value="TMR_SDR_a"/>
    <property type="match status" value="1"/>
</dbReference>
<dbReference type="Gene3D" id="3.40.50.720">
    <property type="entry name" value="NAD(P)-binding Rossmann-like Domain"/>
    <property type="match status" value="1"/>
</dbReference>
<dbReference type="InterPro" id="IPR036291">
    <property type="entry name" value="NAD(P)-bd_dom_sf"/>
</dbReference>
<keyword evidence="3" id="KW-1185">Reference proteome</keyword>
<dbReference type="PANTHER" id="PTHR47129">
    <property type="entry name" value="QUINONE OXIDOREDUCTASE 2"/>
    <property type="match status" value="1"/>
</dbReference>
<name>A0A839UVQ8_9PROT</name>
<feature type="domain" description="NAD(P)-binding" evidence="1">
    <location>
        <begin position="10"/>
        <end position="149"/>
    </location>
</feature>
<gene>
    <name evidence="2" type="ORF">FHR90_000549</name>
</gene>
<keyword evidence="2" id="KW-0560">Oxidoreductase</keyword>
<dbReference type="Proteomes" id="UP000557688">
    <property type="component" value="Unassembled WGS sequence"/>
</dbReference>
<sequence>MSAPKLFITGATGQLGRLVIDTLLDTVPPGSVVAGVRDPEGEVARSLRERGVELRLADYTRPDTLAAAFSGIDRLLLISGNEIGQRVVQHGHVIDAAKARGVKLLAYTSILRADTSPLALAEEHRATEALIRASGLPHVLLRNGWYNEVFTWRLPEALRQQVLFGAAGEGRISSAGRADYAAAAAAALVSGTETSRIHELAGDTAFSLAELAAILSRLTGESIPYRDIAPDALCDAARAGGLPQTFAEILADTDAGIARGALFDDGGALGRLIGRATTPIQDTVAGFLAAIPSAAH</sequence>
<evidence type="ECO:0000313" key="2">
    <source>
        <dbReference type="EMBL" id="MBB3172735.1"/>
    </source>
</evidence>
<dbReference type="Gene3D" id="3.90.25.10">
    <property type="entry name" value="UDP-galactose 4-epimerase, domain 1"/>
    <property type="match status" value="1"/>
</dbReference>
<dbReference type="AlphaFoldDB" id="A0A839UVQ8"/>
<organism evidence="2 3">
    <name type="scientific">Endobacter medicaginis</name>
    <dbReference type="NCBI Taxonomy" id="1181271"/>
    <lineage>
        <taxon>Bacteria</taxon>
        <taxon>Pseudomonadati</taxon>
        <taxon>Pseudomonadota</taxon>
        <taxon>Alphaproteobacteria</taxon>
        <taxon>Acetobacterales</taxon>
        <taxon>Acetobacteraceae</taxon>
        <taxon>Endobacter</taxon>
    </lineage>
</organism>
<dbReference type="SUPFAM" id="SSF51735">
    <property type="entry name" value="NAD(P)-binding Rossmann-fold domains"/>
    <property type="match status" value="1"/>
</dbReference>
<dbReference type="EMBL" id="JACHXV010000002">
    <property type="protein sequence ID" value="MBB3172735.1"/>
    <property type="molecule type" value="Genomic_DNA"/>
</dbReference>
<proteinExistence type="predicted"/>
<dbReference type="RefSeq" id="WP_218062108.1">
    <property type="nucleotide sequence ID" value="NZ_JABXXQ010000296.1"/>
</dbReference>
<protein>
    <submittedName>
        <fullName evidence="2">NAD(P)H dehydrogenase (Quinone)</fullName>
        <ecNumber evidence="2">1.6.5.2</ecNumber>
    </submittedName>
</protein>
<dbReference type="GO" id="GO:0003955">
    <property type="term" value="F:NAD(P)H dehydrogenase (quinone) activity"/>
    <property type="evidence" value="ECO:0007669"/>
    <property type="project" value="UniProtKB-EC"/>
</dbReference>
<dbReference type="Pfam" id="PF13460">
    <property type="entry name" value="NAD_binding_10"/>
    <property type="match status" value="1"/>
</dbReference>
<dbReference type="EC" id="1.6.5.2" evidence="2"/>